<accession>F5RFY2</accession>
<gene>
    <name evidence="1" type="primary">ubiJ</name>
    <name evidence="4" type="ORF">METUNv1_03375</name>
</gene>
<dbReference type="RefSeq" id="WP_008063748.1">
    <property type="nucleotide sequence ID" value="NZ_AFHG01000057.1"/>
</dbReference>
<dbReference type="PANTHER" id="PTHR38693">
    <property type="entry name" value="UBIQUINONE BIOSYNTHESIS PROTEIN UBIJ"/>
    <property type="match status" value="1"/>
</dbReference>
<dbReference type="eggNOG" id="COG3165">
    <property type="taxonomic scope" value="Bacteria"/>
</dbReference>
<evidence type="ECO:0000259" key="3">
    <source>
        <dbReference type="Pfam" id="PF02036"/>
    </source>
</evidence>
<dbReference type="InterPro" id="IPR038989">
    <property type="entry name" value="UbiJ"/>
</dbReference>
<proteinExistence type="inferred from homology"/>
<evidence type="ECO:0000256" key="2">
    <source>
        <dbReference type="SAM" id="Coils"/>
    </source>
</evidence>
<evidence type="ECO:0000313" key="5">
    <source>
        <dbReference type="Proteomes" id="UP000005019"/>
    </source>
</evidence>
<dbReference type="EMBL" id="AFHG01000057">
    <property type="protein sequence ID" value="EGK70470.1"/>
    <property type="molecule type" value="Genomic_DNA"/>
</dbReference>
<keyword evidence="2" id="KW-0175">Coiled coil</keyword>
<feature type="coiled-coil region" evidence="2">
    <location>
        <begin position="162"/>
        <end position="189"/>
    </location>
</feature>
<dbReference type="PANTHER" id="PTHR38693:SF1">
    <property type="entry name" value="UBIQUINONE BIOSYNTHESIS ACCESSORY FACTOR UBIJ"/>
    <property type="match status" value="1"/>
</dbReference>
<dbReference type="AlphaFoldDB" id="F5RFY2"/>
<comment type="subcellular location">
    <subcellularLocation>
        <location evidence="1">Cytoplasm</location>
    </subcellularLocation>
</comment>
<keyword evidence="1" id="KW-0963">Cytoplasm</keyword>
<sequence length="192" mass="20374">MVAGAALPVLNHLLDQAPGAHARLQRHAGATARLQLGGVGLSFSIAEDGRLLADDSETPAVTLRLPADALLKAMHDGDAVLRDARIEGDAALAETLGQVLRGLRWDAAEDLSRLVGDVAAERLVAGARGALSAGRDLGDRLLTSTGEYVADEANIVMRRAAITDFSNEVDVLRDDSARLQKRLEALERQRLS</sequence>
<dbReference type="HAMAP" id="MF_02215">
    <property type="entry name" value="UbiJ"/>
    <property type="match status" value="1"/>
</dbReference>
<feature type="domain" description="SCP2" evidence="3">
    <location>
        <begin position="10"/>
        <end position="100"/>
    </location>
</feature>
<evidence type="ECO:0000256" key="1">
    <source>
        <dbReference type="HAMAP-Rule" id="MF_02215"/>
    </source>
</evidence>
<dbReference type="OrthoDB" id="8525483at2"/>
<dbReference type="UniPathway" id="UPA00232"/>
<organism evidence="4 5">
    <name type="scientific">Methyloversatilis universalis (strain ATCC BAA-1314 / DSM 25237 / JCM 13912 / CCUG 52030 / FAM5)</name>
    <dbReference type="NCBI Taxonomy" id="1000565"/>
    <lineage>
        <taxon>Bacteria</taxon>
        <taxon>Pseudomonadati</taxon>
        <taxon>Pseudomonadota</taxon>
        <taxon>Betaproteobacteria</taxon>
        <taxon>Nitrosomonadales</taxon>
        <taxon>Sterolibacteriaceae</taxon>
        <taxon>Methyloversatilis</taxon>
    </lineage>
</organism>
<keyword evidence="1" id="KW-0831">Ubiquinone biosynthesis</keyword>
<dbReference type="Pfam" id="PF02036">
    <property type="entry name" value="SCP2"/>
    <property type="match status" value="1"/>
</dbReference>
<keyword evidence="5" id="KW-1185">Reference proteome</keyword>
<dbReference type="InterPro" id="IPR003033">
    <property type="entry name" value="SCP2_sterol-bd_dom"/>
</dbReference>
<comment type="function">
    <text evidence="1">Required for ubiquinone (coenzyme Q) biosynthesis. Binds hydrophobic ubiquinone biosynthetic intermediates via its SCP2 domain and is essential for the stability of the Ubi complex. May constitute a docking platform where Ubi enzymes assemble and access their SCP2-bound polyprenyl substrates.</text>
</comment>
<protein>
    <recommendedName>
        <fullName evidence="1">Ubiquinone biosynthesis accessory factor UbiJ</fullName>
    </recommendedName>
</protein>
<dbReference type="STRING" id="1000565.METUNv1_03375"/>
<evidence type="ECO:0000313" key="4">
    <source>
        <dbReference type="EMBL" id="EGK70470.1"/>
    </source>
</evidence>
<dbReference type="Proteomes" id="UP000005019">
    <property type="component" value="Unassembled WGS sequence"/>
</dbReference>
<comment type="similarity">
    <text evidence="1">Belongs to the UbiJ family.</text>
</comment>
<name>F5RFY2_METUF</name>
<comment type="caution">
    <text evidence="4">The sequence shown here is derived from an EMBL/GenBank/DDBJ whole genome shotgun (WGS) entry which is preliminary data.</text>
</comment>
<dbReference type="GO" id="GO:0006744">
    <property type="term" value="P:ubiquinone biosynthetic process"/>
    <property type="evidence" value="ECO:0007669"/>
    <property type="project" value="UniProtKB-UniRule"/>
</dbReference>
<dbReference type="GO" id="GO:0005737">
    <property type="term" value="C:cytoplasm"/>
    <property type="evidence" value="ECO:0007669"/>
    <property type="project" value="UniProtKB-SubCell"/>
</dbReference>
<comment type="pathway">
    <text evidence="1">Cofactor biosynthesis; ubiquinone biosynthesis.</text>
</comment>
<reference evidence="4 5" key="1">
    <citation type="journal article" date="2011" name="J. Bacteriol.">
        <title>Genome sequence of Methyloversatilis universalis FAM5T, a methylotrophic representative of the order Rhodocyclales.</title>
        <authorList>
            <person name="Kittichotirat W."/>
            <person name="Good N.M."/>
            <person name="Hall R."/>
            <person name="Bringel F."/>
            <person name="Lajus A."/>
            <person name="Medigue C."/>
            <person name="Smalley N.E."/>
            <person name="Beck D."/>
            <person name="Bumgarner R."/>
            <person name="Vuilleumier S."/>
            <person name="Kalyuzhnaya M.G."/>
        </authorList>
    </citation>
    <scope>NUCLEOTIDE SEQUENCE [LARGE SCALE GENOMIC DNA]</scope>
    <source>
        <strain evidence="5">ATCC BAA-1314 / JCM 13912 / FAM5</strain>
    </source>
</reference>